<evidence type="ECO:0000313" key="10">
    <source>
        <dbReference type="Proteomes" id="UP000228531"/>
    </source>
</evidence>
<evidence type="ECO:0000256" key="3">
    <source>
        <dbReference type="ARBA" id="ARBA00022763"/>
    </source>
</evidence>
<keyword evidence="4 8" id="KW-0378">Hydrolase</keyword>
<protein>
    <recommendedName>
        <fullName evidence="8">Abasic site processing protein</fullName>
        <ecNumber evidence="8">3.4.-.-</ecNumber>
    </recommendedName>
</protein>
<gene>
    <name evidence="9" type="ORF">BC777_1740</name>
</gene>
<dbReference type="OrthoDB" id="9782620at2"/>
<dbReference type="Proteomes" id="UP000228531">
    <property type="component" value="Unassembled WGS sequence"/>
</dbReference>
<evidence type="ECO:0000313" key="9">
    <source>
        <dbReference type="EMBL" id="PJI92877.1"/>
    </source>
</evidence>
<evidence type="ECO:0000256" key="5">
    <source>
        <dbReference type="ARBA" id="ARBA00023124"/>
    </source>
</evidence>
<dbReference type="InterPro" id="IPR036590">
    <property type="entry name" value="SRAP-like"/>
</dbReference>
<dbReference type="Pfam" id="PF02586">
    <property type="entry name" value="SRAP"/>
    <property type="match status" value="1"/>
</dbReference>
<name>A0A2M8WPL3_9RHOB</name>
<dbReference type="GO" id="GO:0003697">
    <property type="term" value="F:single-stranded DNA binding"/>
    <property type="evidence" value="ECO:0007669"/>
    <property type="project" value="InterPro"/>
</dbReference>
<comment type="caution">
    <text evidence="9">The sequence shown here is derived from an EMBL/GenBank/DDBJ whole genome shotgun (WGS) entry which is preliminary data.</text>
</comment>
<evidence type="ECO:0000256" key="4">
    <source>
        <dbReference type="ARBA" id="ARBA00022801"/>
    </source>
</evidence>
<accession>A0A2M8WPL3</accession>
<keyword evidence="10" id="KW-1185">Reference proteome</keyword>
<dbReference type="GO" id="GO:0006508">
    <property type="term" value="P:proteolysis"/>
    <property type="evidence" value="ECO:0007669"/>
    <property type="project" value="UniProtKB-KW"/>
</dbReference>
<keyword evidence="6" id="KW-0238">DNA-binding</keyword>
<evidence type="ECO:0000256" key="6">
    <source>
        <dbReference type="ARBA" id="ARBA00023125"/>
    </source>
</evidence>
<dbReference type="EMBL" id="PGTY01000001">
    <property type="protein sequence ID" value="PJI92877.1"/>
    <property type="molecule type" value="Genomic_DNA"/>
</dbReference>
<dbReference type="GO" id="GO:0106300">
    <property type="term" value="P:protein-DNA covalent cross-linking repair"/>
    <property type="evidence" value="ECO:0007669"/>
    <property type="project" value="InterPro"/>
</dbReference>
<keyword evidence="5" id="KW-0190">Covalent protein-DNA linkage</keyword>
<dbReference type="InterPro" id="IPR003738">
    <property type="entry name" value="SRAP"/>
</dbReference>
<evidence type="ECO:0000256" key="1">
    <source>
        <dbReference type="ARBA" id="ARBA00008136"/>
    </source>
</evidence>
<keyword evidence="7" id="KW-0456">Lyase</keyword>
<organism evidence="9 10">
    <name type="scientific">Yoonia maricola</name>
    <dbReference type="NCBI Taxonomy" id="420999"/>
    <lineage>
        <taxon>Bacteria</taxon>
        <taxon>Pseudomonadati</taxon>
        <taxon>Pseudomonadota</taxon>
        <taxon>Alphaproteobacteria</taxon>
        <taxon>Rhodobacterales</taxon>
        <taxon>Paracoccaceae</taxon>
        <taxon>Yoonia</taxon>
    </lineage>
</organism>
<proteinExistence type="inferred from homology"/>
<dbReference type="AlphaFoldDB" id="A0A2M8WPL3"/>
<comment type="similarity">
    <text evidence="1 8">Belongs to the SOS response-associated peptidase family.</text>
</comment>
<dbReference type="EC" id="3.4.-.-" evidence="8"/>
<evidence type="ECO:0000256" key="7">
    <source>
        <dbReference type="ARBA" id="ARBA00023239"/>
    </source>
</evidence>
<sequence length="193" mass="21658">MPGRFFLIESIGGMDDPPRLNIAPGQEVIALTSMGVQHMRWGMIPVGRMNARGRPVMETIINARSETVFDKSAFADVKRAIVPASGWYEWTGAVRRKQPWRITRKDGALLYFAAIYDVWHGPGGVQVPQVATITCAPSADVRDIHHRMGVILTENQLMQWFNDDDDPVKELMKPFPDGRLRVEKADDVDWAGA</sequence>
<keyword evidence="2 8" id="KW-0645">Protease</keyword>
<keyword evidence="3" id="KW-0227">DNA damage</keyword>
<dbReference type="PANTHER" id="PTHR13604:SF0">
    <property type="entry name" value="ABASIC SITE PROCESSING PROTEIN HMCES"/>
    <property type="match status" value="1"/>
</dbReference>
<reference evidence="9 10" key="1">
    <citation type="submission" date="2017-11" db="EMBL/GenBank/DDBJ databases">
        <title>Genomic Encyclopedia of Archaeal and Bacterial Type Strains, Phase II (KMG-II): From Individual Species to Whole Genera.</title>
        <authorList>
            <person name="Goeker M."/>
        </authorList>
    </citation>
    <scope>NUCLEOTIDE SEQUENCE [LARGE SCALE GENOMIC DNA]</scope>
    <source>
        <strain evidence="9 10">DSM 29128</strain>
    </source>
</reference>
<dbReference type="GO" id="GO:0008233">
    <property type="term" value="F:peptidase activity"/>
    <property type="evidence" value="ECO:0007669"/>
    <property type="project" value="UniProtKB-KW"/>
</dbReference>
<dbReference type="Gene3D" id="3.90.1680.10">
    <property type="entry name" value="SOS response associated peptidase-like"/>
    <property type="match status" value="1"/>
</dbReference>
<evidence type="ECO:0000256" key="2">
    <source>
        <dbReference type="ARBA" id="ARBA00022670"/>
    </source>
</evidence>
<dbReference type="GO" id="GO:0016829">
    <property type="term" value="F:lyase activity"/>
    <property type="evidence" value="ECO:0007669"/>
    <property type="project" value="UniProtKB-KW"/>
</dbReference>
<dbReference type="SUPFAM" id="SSF143081">
    <property type="entry name" value="BB1717-like"/>
    <property type="match status" value="1"/>
</dbReference>
<dbReference type="PANTHER" id="PTHR13604">
    <property type="entry name" value="DC12-RELATED"/>
    <property type="match status" value="1"/>
</dbReference>
<evidence type="ECO:0000256" key="8">
    <source>
        <dbReference type="RuleBase" id="RU364100"/>
    </source>
</evidence>